<dbReference type="InterPro" id="IPR049449">
    <property type="entry name" value="TesB_ACOT8-like_N"/>
</dbReference>
<comment type="similarity">
    <text evidence="1">Belongs to the C/M/P thioester hydrolase family.</text>
</comment>
<dbReference type="GO" id="GO:0005782">
    <property type="term" value="C:peroxisomal matrix"/>
    <property type="evidence" value="ECO:0007669"/>
    <property type="project" value="UniProtKB-SubCell"/>
</dbReference>
<dbReference type="InterPro" id="IPR042171">
    <property type="entry name" value="Acyl-CoA_hotdog"/>
</dbReference>
<dbReference type="PANTHER" id="PTHR11066:SF35">
    <property type="entry name" value="ACYL-COA THIOESTERASE II"/>
    <property type="match status" value="1"/>
</dbReference>
<comment type="caution">
    <text evidence="5">The sequence shown here is derived from an EMBL/GenBank/DDBJ whole genome shotgun (WGS) entry which is preliminary data.</text>
</comment>
<dbReference type="GO" id="GO:0009062">
    <property type="term" value="P:fatty acid catabolic process"/>
    <property type="evidence" value="ECO:0007669"/>
    <property type="project" value="TreeGrafter"/>
</dbReference>
<dbReference type="AlphaFoldDB" id="A0A8H6MJ65"/>
<protein>
    <submittedName>
        <fullName evidence="5">Acylthioesterase ii</fullName>
    </submittedName>
</protein>
<dbReference type="Pfam" id="PF13622">
    <property type="entry name" value="4HBT_3"/>
    <property type="match status" value="1"/>
</dbReference>
<keyword evidence="2" id="KW-0378">Hydrolase</keyword>
<keyword evidence="6" id="KW-1185">Reference proteome</keyword>
<gene>
    <name evidence="5" type="ORF">CSOJ01_14332</name>
</gene>
<dbReference type="Proteomes" id="UP000652219">
    <property type="component" value="Unassembled WGS sequence"/>
</dbReference>
<proteinExistence type="inferred from homology"/>
<dbReference type="Pfam" id="PF20789">
    <property type="entry name" value="4HBT_3C"/>
    <property type="match status" value="1"/>
</dbReference>
<evidence type="ECO:0000259" key="4">
    <source>
        <dbReference type="Pfam" id="PF20789"/>
    </source>
</evidence>
<dbReference type="InterPro" id="IPR049450">
    <property type="entry name" value="ACOT8-like_C"/>
</dbReference>
<reference evidence="5 6" key="1">
    <citation type="journal article" date="2020" name="Phytopathology">
        <title>Genome Sequence Resources of Colletotrichum truncatum, C. plurivorum, C. musicola, and C. sojae: Four Species Pathogenic to Soybean (Glycine max).</title>
        <authorList>
            <person name="Rogerio F."/>
            <person name="Boufleur T.R."/>
            <person name="Ciampi-Guillardi M."/>
            <person name="Sukno S.A."/>
            <person name="Thon M.R."/>
            <person name="Massola Junior N.S."/>
            <person name="Baroncelli R."/>
        </authorList>
    </citation>
    <scope>NUCLEOTIDE SEQUENCE [LARGE SCALE GENOMIC DNA]</scope>
    <source>
        <strain evidence="5 6">LFN0009</strain>
    </source>
</reference>
<dbReference type="InterPro" id="IPR029069">
    <property type="entry name" value="HotDog_dom_sf"/>
</dbReference>
<dbReference type="CDD" id="cd03444">
    <property type="entry name" value="Thioesterase_II_repeat1"/>
    <property type="match status" value="1"/>
</dbReference>
<sequence>MASTLQEQVGVDDLGGDRFASRVNPGRMGNAQNIAYGGCAMGNGISAACSTVPPGYLLYSVTGGYLGPALTDRRLKCAVRRVRDTRTFATRLVEVSQDQDDGEPRLCMIMLADFQVKEKASLLVYSAPPSMEYSPVERCPEKNERAAEMVREGVIPEKLARLYMATFGFNDVFFETRLTPESVASNNLHGVARKAKTPQDHLPITSKASADWFRTRRPVDKLADVFASLGFVLDGALSFIPLTHSQRFLNDASACSSLDFALRFFTADIKLSNWHLREIKTVVGGDGRTYTEGRLWDSEGNMVANMTQQSIMRPPKVAKASL</sequence>
<dbReference type="GO" id="GO:0006637">
    <property type="term" value="P:acyl-CoA metabolic process"/>
    <property type="evidence" value="ECO:0007669"/>
    <property type="project" value="InterPro"/>
</dbReference>
<evidence type="ECO:0000313" key="6">
    <source>
        <dbReference type="Proteomes" id="UP000652219"/>
    </source>
</evidence>
<dbReference type="InterPro" id="IPR003703">
    <property type="entry name" value="Acyl_CoA_thio"/>
</dbReference>
<name>A0A8H6MJ65_9PEZI</name>
<dbReference type="Gene3D" id="2.40.160.210">
    <property type="entry name" value="Acyl-CoA thioesterase, double hotdog domain"/>
    <property type="match status" value="1"/>
</dbReference>
<evidence type="ECO:0000259" key="3">
    <source>
        <dbReference type="Pfam" id="PF13622"/>
    </source>
</evidence>
<evidence type="ECO:0000313" key="5">
    <source>
        <dbReference type="EMBL" id="KAF6791647.1"/>
    </source>
</evidence>
<dbReference type="GO" id="GO:0047617">
    <property type="term" value="F:fatty acyl-CoA hydrolase activity"/>
    <property type="evidence" value="ECO:0007669"/>
    <property type="project" value="InterPro"/>
</dbReference>
<dbReference type="EMBL" id="WIGN01000476">
    <property type="protein sequence ID" value="KAF6791647.1"/>
    <property type="molecule type" value="Genomic_DNA"/>
</dbReference>
<dbReference type="SUPFAM" id="SSF54637">
    <property type="entry name" value="Thioesterase/thiol ester dehydrase-isomerase"/>
    <property type="match status" value="2"/>
</dbReference>
<organism evidence="5 6">
    <name type="scientific">Colletotrichum sojae</name>
    <dbReference type="NCBI Taxonomy" id="2175907"/>
    <lineage>
        <taxon>Eukaryota</taxon>
        <taxon>Fungi</taxon>
        <taxon>Dikarya</taxon>
        <taxon>Ascomycota</taxon>
        <taxon>Pezizomycotina</taxon>
        <taxon>Sordariomycetes</taxon>
        <taxon>Hypocreomycetidae</taxon>
        <taxon>Glomerellales</taxon>
        <taxon>Glomerellaceae</taxon>
        <taxon>Colletotrichum</taxon>
        <taxon>Colletotrichum orchidearum species complex</taxon>
    </lineage>
</organism>
<feature type="domain" description="Acyl-CoA thioesterase-like C-terminal" evidence="4">
    <location>
        <begin position="201"/>
        <end position="312"/>
    </location>
</feature>
<dbReference type="PANTHER" id="PTHR11066">
    <property type="entry name" value="ACYL-COA THIOESTERASE"/>
    <property type="match status" value="1"/>
</dbReference>
<dbReference type="CDD" id="cd03445">
    <property type="entry name" value="Thioesterase_II_repeat2"/>
    <property type="match status" value="1"/>
</dbReference>
<accession>A0A8H6MJ65</accession>
<evidence type="ECO:0000256" key="1">
    <source>
        <dbReference type="ARBA" id="ARBA00006538"/>
    </source>
</evidence>
<evidence type="ECO:0000256" key="2">
    <source>
        <dbReference type="ARBA" id="ARBA00022801"/>
    </source>
</evidence>
<feature type="domain" description="Acyl-CoA thioesterase-like N-terminal HotDog" evidence="3">
    <location>
        <begin position="25"/>
        <end position="115"/>
    </location>
</feature>